<sequence length="86" mass="9974">MLQFGERLLDALDAERHGVDKGPPRLGQDRRNGSIALLATLRDVRDDLWLVLHVVLQHARQGDPAIRLLRARDTHLRDQVVLRRRR</sequence>
<dbReference type="Proteomes" id="UP001497512">
    <property type="component" value="Chromosome 15"/>
</dbReference>
<evidence type="ECO:0000313" key="2">
    <source>
        <dbReference type="Proteomes" id="UP001497512"/>
    </source>
</evidence>
<organism evidence="1 2">
    <name type="scientific">Sphagnum troendelagicum</name>
    <dbReference type="NCBI Taxonomy" id="128251"/>
    <lineage>
        <taxon>Eukaryota</taxon>
        <taxon>Viridiplantae</taxon>
        <taxon>Streptophyta</taxon>
        <taxon>Embryophyta</taxon>
        <taxon>Bryophyta</taxon>
        <taxon>Sphagnophytina</taxon>
        <taxon>Sphagnopsida</taxon>
        <taxon>Sphagnales</taxon>
        <taxon>Sphagnaceae</taxon>
        <taxon>Sphagnum</taxon>
    </lineage>
</organism>
<reference evidence="1" key="1">
    <citation type="submission" date="2024-02" db="EMBL/GenBank/DDBJ databases">
        <authorList>
            <consortium name="ELIXIR-Norway"/>
            <consortium name="Elixir Norway"/>
        </authorList>
    </citation>
    <scope>NUCLEOTIDE SEQUENCE</scope>
</reference>
<proteinExistence type="predicted"/>
<keyword evidence="2" id="KW-1185">Reference proteome</keyword>
<dbReference type="EMBL" id="OZ019907">
    <property type="protein sequence ID" value="CAK9205372.1"/>
    <property type="molecule type" value="Genomic_DNA"/>
</dbReference>
<protein>
    <submittedName>
        <fullName evidence="1">Uncharacterized protein</fullName>
    </submittedName>
</protein>
<evidence type="ECO:0000313" key="1">
    <source>
        <dbReference type="EMBL" id="CAK9205372.1"/>
    </source>
</evidence>
<accession>A0ABP0TUI4</accession>
<name>A0ABP0TUI4_9BRYO</name>
<gene>
    <name evidence="1" type="ORF">CSSPTR1EN2_LOCUS7815</name>
</gene>